<dbReference type="Proteomes" id="UP000799755">
    <property type="component" value="Unassembled WGS sequence"/>
</dbReference>
<dbReference type="EMBL" id="MU003507">
    <property type="protein sequence ID" value="KAF2470758.1"/>
    <property type="molecule type" value="Genomic_DNA"/>
</dbReference>
<sequence>MLHQACKYHFILQNFISFHRITIMIHKSRIDTISESEIPRKDVRSTEILPWRGLVMLTTRVCATRMSVNLLKRSSTASCLGHAGGYRENGRRPSIPGVISSSWSSNTWCTQLPQRVPAFLAGGFRLFFFAFRNIVHLGKWGGKVGGNGDFGHSVGAQRLGQWEFYLLGLLANLFLLQSITFNFLQLPKLHLHSRF</sequence>
<name>A0ACB6QUS1_9PLEO</name>
<proteinExistence type="predicted"/>
<protein>
    <submittedName>
        <fullName evidence="1">Uncharacterized protein</fullName>
    </submittedName>
</protein>
<evidence type="ECO:0000313" key="2">
    <source>
        <dbReference type="Proteomes" id="UP000799755"/>
    </source>
</evidence>
<keyword evidence="2" id="KW-1185">Reference proteome</keyword>
<organism evidence="1 2">
    <name type="scientific">Lindgomyces ingoldianus</name>
    <dbReference type="NCBI Taxonomy" id="673940"/>
    <lineage>
        <taxon>Eukaryota</taxon>
        <taxon>Fungi</taxon>
        <taxon>Dikarya</taxon>
        <taxon>Ascomycota</taxon>
        <taxon>Pezizomycotina</taxon>
        <taxon>Dothideomycetes</taxon>
        <taxon>Pleosporomycetidae</taxon>
        <taxon>Pleosporales</taxon>
        <taxon>Lindgomycetaceae</taxon>
        <taxon>Lindgomyces</taxon>
    </lineage>
</organism>
<reference evidence="1" key="1">
    <citation type="journal article" date="2020" name="Stud. Mycol.">
        <title>101 Dothideomycetes genomes: a test case for predicting lifestyles and emergence of pathogens.</title>
        <authorList>
            <person name="Haridas S."/>
            <person name="Albert R."/>
            <person name="Binder M."/>
            <person name="Bloem J."/>
            <person name="Labutti K."/>
            <person name="Salamov A."/>
            <person name="Andreopoulos B."/>
            <person name="Baker S."/>
            <person name="Barry K."/>
            <person name="Bills G."/>
            <person name="Bluhm B."/>
            <person name="Cannon C."/>
            <person name="Castanera R."/>
            <person name="Culley D."/>
            <person name="Daum C."/>
            <person name="Ezra D."/>
            <person name="Gonzalez J."/>
            <person name="Henrissat B."/>
            <person name="Kuo A."/>
            <person name="Liang C."/>
            <person name="Lipzen A."/>
            <person name="Lutzoni F."/>
            <person name="Magnuson J."/>
            <person name="Mondo S."/>
            <person name="Nolan M."/>
            <person name="Ohm R."/>
            <person name="Pangilinan J."/>
            <person name="Park H.-J."/>
            <person name="Ramirez L."/>
            <person name="Alfaro M."/>
            <person name="Sun H."/>
            <person name="Tritt A."/>
            <person name="Yoshinaga Y."/>
            <person name="Zwiers L.-H."/>
            <person name="Turgeon B."/>
            <person name="Goodwin S."/>
            <person name="Spatafora J."/>
            <person name="Crous P."/>
            <person name="Grigoriev I."/>
        </authorList>
    </citation>
    <scope>NUCLEOTIDE SEQUENCE</scope>
    <source>
        <strain evidence="1">ATCC 200398</strain>
    </source>
</reference>
<gene>
    <name evidence="1" type="ORF">BDR25DRAFT_355220</name>
</gene>
<comment type="caution">
    <text evidence="1">The sequence shown here is derived from an EMBL/GenBank/DDBJ whole genome shotgun (WGS) entry which is preliminary data.</text>
</comment>
<evidence type="ECO:0000313" key="1">
    <source>
        <dbReference type="EMBL" id="KAF2470758.1"/>
    </source>
</evidence>
<accession>A0ACB6QUS1</accession>